<gene>
    <name evidence="6" type="ORF">SAMN05421538_101135</name>
</gene>
<dbReference type="STRING" id="591205.SAMN05421538_101135"/>
<dbReference type="InterPro" id="IPR004710">
    <property type="entry name" value="Bilac:Na_transpt"/>
</dbReference>
<dbReference type="Proteomes" id="UP000199344">
    <property type="component" value="Unassembled WGS sequence"/>
</dbReference>
<keyword evidence="4 5" id="KW-0472">Membrane</keyword>
<keyword evidence="2 5" id="KW-0812">Transmembrane</keyword>
<feature type="transmembrane region" description="Helical" evidence="5">
    <location>
        <begin position="232"/>
        <end position="252"/>
    </location>
</feature>
<dbReference type="AlphaFoldDB" id="A0A1G6T0J6"/>
<dbReference type="Gene3D" id="1.20.1530.20">
    <property type="match status" value="1"/>
</dbReference>
<feature type="transmembrane region" description="Helical" evidence="5">
    <location>
        <begin position="175"/>
        <end position="194"/>
    </location>
</feature>
<dbReference type="EMBL" id="FNAH01000001">
    <property type="protein sequence ID" value="SDD21987.1"/>
    <property type="molecule type" value="Genomic_DNA"/>
</dbReference>
<evidence type="ECO:0000256" key="2">
    <source>
        <dbReference type="ARBA" id="ARBA00022692"/>
    </source>
</evidence>
<evidence type="ECO:0000313" key="7">
    <source>
        <dbReference type="Proteomes" id="UP000199344"/>
    </source>
</evidence>
<dbReference type="Pfam" id="PF01758">
    <property type="entry name" value="SBF"/>
    <property type="match status" value="1"/>
</dbReference>
<feature type="transmembrane region" description="Helical" evidence="5">
    <location>
        <begin position="150"/>
        <end position="169"/>
    </location>
</feature>
<feature type="transmembrane region" description="Helical" evidence="5">
    <location>
        <begin position="65"/>
        <end position="86"/>
    </location>
</feature>
<evidence type="ECO:0000313" key="6">
    <source>
        <dbReference type="EMBL" id="SDD21987.1"/>
    </source>
</evidence>
<evidence type="ECO:0000256" key="3">
    <source>
        <dbReference type="ARBA" id="ARBA00022989"/>
    </source>
</evidence>
<protein>
    <submittedName>
        <fullName evidence="6">Bile acid:Na+ symporter, BASS family</fullName>
    </submittedName>
</protein>
<sequence length="257" mass="26770">MTILLSLSLAVVMFSAGLGLRGGVYLRLLRMPRAILTGLALQMIVLPVWALLLTRLMDLSVAPAVGLMLTAMAPATTASHVLVGLAGGHVGLARSLTAISTPLFLLWVLPTGPDPTWLMILSGLILLPFFAGMTMARIARGVAAKLARPVSLAASLLTGLLLLQALIRYGTVFDLRMLVASVALAGGAVLAAWLAARLLAPGQGPAVGISTAMQNCAIAVVIAEFANIGFAALVPALYGVVMYAVPFALIAWRARRR</sequence>
<feature type="transmembrane region" description="Helical" evidence="5">
    <location>
        <begin position="206"/>
        <end position="226"/>
    </location>
</feature>
<dbReference type="PANTHER" id="PTHR10361">
    <property type="entry name" value="SODIUM-BILE ACID COTRANSPORTER"/>
    <property type="match status" value="1"/>
</dbReference>
<dbReference type="GO" id="GO:0016020">
    <property type="term" value="C:membrane"/>
    <property type="evidence" value="ECO:0007669"/>
    <property type="project" value="UniProtKB-SubCell"/>
</dbReference>
<organism evidence="6 7">
    <name type="scientific">Paracoccus isoporae</name>
    <dbReference type="NCBI Taxonomy" id="591205"/>
    <lineage>
        <taxon>Bacteria</taxon>
        <taxon>Pseudomonadati</taxon>
        <taxon>Pseudomonadota</taxon>
        <taxon>Alphaproteobacteria</taxon>
        <taxon>Rhodobacterales</taxon>
        <taxon>Paracoccaceae</taxon>
        <taxon>Paracoccus</taxon>
    </lineage>
</organism>
<accession>A0A1G6T0J6</accession>
<reference evidence="6 7" key="1">
    <citation type="submission" date="2016-10" db="EMBL/GenBank/DDBJ databases">
        <authorList>
            <person name="de Groot N.N."/>
        </authorList>
    </citation>
    <scope>NUCLEOTIDE SEQUENCE [LARGE SCALE GENOMIC DNA]</scope>
    <source>
        <strain evidence="6 7">DSM 22220</strain>
    </source>
</reference>
<name>A0A1G6T0J6_9RHOB</name>
<dbReference type="InterPro" id="IPR038770">
    <property type="entry name" value="Na+/solute_symporter_sf"/>
</dbReference>
<feature type="transmembrane region" description="Helical" evidence="5">
    <location>
        <begin position="117"/>
        <end position="138"/>
    </location>
</feature>
<dbReference type="PANTHER" id="PTHR10361:SF24">
    <property type="entry name" value="P3 PROTEIN"/>
    <property type="match status" value="1"/>
</dbReference>
<dbReference type="RefSeq" id="WP_090519967.1">
    <property type="nucleotide sequence ID" value="NZ_FNAH01000001.1"/>
</dbReference>
<dbReference type="InterPro" id="IPR002657">
    <property type="entry name" value="BilAc:Na_symport/Acr3"/>
</dbReference>
<feature type="transmembrane region" description="Helical" evidence="5">
    <location>
        <begin position="35"/>
        <end position="53"/>
    </location>
</feature>
<keyword evidence="7" id="KW-1185">Reference proteome</keyword>
<proteinExistence type="predicted"/>
<comment type="subcellular location">
    <subcellularLocation>
        <location evidence="1">Membrane</location>
        <topology evidence="1">Multi-pass membrane protein</topology>
    </subcellularLocation>
</comment>
<evidence type="ECO:0000256" key="4">
    <source>
        <dbReference type="ARBA" id="ARBA00023136"/>
    </source>
</evidence>
<evidence type="ECO:0000256" key="1">
    <source>
        <dbReference type="ARBA" id="ARBA00004141"/>
    </source>
</evidence>
<keyword evidence="3 5" id="KW-1133">Transmembrane helix</keyword>
<evidence type="ECO:0000256" key="5">
    <source>
        <dbReference type="SAM" id="Phobius"/>
    </source>
</evidence>